<dbReference type="InterPro" id="IPR011659">
    <property type="entry name" value="WD40"/>
</dbReference>
<protein>
    <recommendedName>
        <fullName evidence="9">Bacterial surface antigen (D15) domain-containing protein</fullName>
    </recommendedName>
</protein>
<dbReference type="SUPFAM" id="SSF82171">
    <property type="entry name" value="DPP6 N-terminal domain-like"/>
    <property type="match status" value="1"/>
</dbReference>
<dbReference type="InterPro" id="IPR039568">
    <property type="entry name" value="Peptidase_MA-like_dom"/>
</dbReference>
<sequence length="963" mass="107944">MKINHKGMKIQIIILSVILLFTSSVSAQDEFGKNKVRYNKVDWKILKTEHFEVYHDQKTEKLARVAASMAEEAYASISHSLRHQVSNPIPFIIFKSHYDFRQTNIITELIDPGVGGFSEVIKFRMVIPFDGSYLQFKKVITHELVHVFTYDVLYSKGLESMLSASAIPPMWFMEGLAEFETRAFDPIGHMMLVDAVVENRIDSLENLTDFGMTGNVFLAYQESHSLLRYIAQTYGEEKVSILLRKFKKSAGLEGTIKQSLGVDIKQLETGWIKSLRQAYYPEVAKRRLAADDSQQIFKGQVIPAAPSFSPGGDLAAVTIIKDGIPCIALMKTSDGTVVKYITEGLRGIKFEDLSFEVSPAYSRDGSRIAFIAKCKNRDVVFLFDVFDNKLLKTLKVDLDNISSLCFTQDSDNIILSGLKNGESNIYRFNIPTKGLEKITHGMDRQPAYSPIGNKIAFIREAGTATDLFVLNMDTAEVTRLALPDSLKINPFWSPDGNIVYCSCLLNKTYNIWAVKLQEEGTKEEVGRGEMLMPLQDENSGYFSVPFPFTQVTDYFGGAFNGGYMGDKMSFSSYEKGGNAVYFHEKPLDMVWIQPEINGSTTAKATTSLAIKKTDGNITPYKTRLTFDWRRMDMLYSSANGFAGIGELAMSDVLGNHRFIWRGDASSSIGGDANFILAYLYLGKRASYGVDISDWSNSYRFLNEESKEKKYGVSGNVSYPLDIFRRVEFGLSSKRVVTNYILPKSPTVRENINLVSAAIIHDTTVWSWNGPIGGSRARIGVSDTINLSDNDLDFTNLEVDLRKYIKAGNRSAMAFQLSGKTSTGQDQTQFILGNGGIMVTNENGRIKQYFVDEFRGGTELRGKAFAKGSFEFRFPLIDTIQFSLPMSIRNIRSLVFFDIGAAWQEGKPPVFRKAIAENNIRGAFGWGIRSNLWVFPIRIDYARGTDFINSTSGAVTHFSLGYDF</sequence>
<comment type="similarity">
    <text evidence="2">Belongs to the TolB family.</text>
</comment>
<evidence type="ECO:0000259" key="5">
    <source>
        <dbReference type="Pfam" id="PF01103"/>
    </source>
</evidence>
<reference evidence="7 8" key="1">
    <citation type="submission" date="2017-09" db="EMBL/GenBank/DDBJ databases">
        <title>Depth-based differentiation of microbial function through sediment-hosted aquifers and enrichment of novel symbionts in the deep terrestrial subsurface.</title>
        <authorList>
            <person name="Probst A.J."/>
            <person name="Ladd B."/>
            <person name="Jarett J.K."/>
            <person name="Geller-Mcgrath D.E."/>
            <person name="Sieber C.M."/>
            <person name="Emerson J.B."/>
            <person name="Anantharaman K."/>
            <person name="Thomas B.C."/>
            <person name="Malmstrom R."/>
            <person name="Stieglmeier M."/>
            <person name="Klingl A."/>
            <person name="Woyke T."/>
            <person name="Ryan C.M."/>
            <person name="Banfield J.F."/>
        </authorList>
    </citation>
    <scope>NUCLEOTIDE SEQUENCE [LARGE SCALE GENOMIC DNA]</scope>
    <source>
        <strain evidence="7">CG23_combo_of_CG06-09_8_20_14_all_40_23</strain>
    </source>
</reference>
<comment type="caution">
    <text evidence="7">The sequence shown here is derived from an EMBL/GenBank/DDBJ whole genome shotgun (WGS) entry which is preliminary data.</text>
</comment>
<evidence type="ECO:0000256" key="2">
    <source>
        <dbReference type="ARBA" id="ARBA00009820"/>
    </source>
</evidence>
<evidence type="ECO:0000256" key="1">
    <source>
        <dbReference type="ARBA" id="ARBA00004370"/>
    </source>
</evidence>
<dbReference type="Gene3D" id="2.40.160.50">
    <property type="entry name" value="membrane protein fhac: a member of the omp85/tpsb transporter family"/>
    <property type="match status" value="1"/>
</dbReference>
<keyword evidence="3" id="KW-0472">Membrane</keyword>
<dbReference type="EMBL" id="PCSH01000007">
    <property type="protein sequence ID" value="PIP42457.1"/>
    <property type="molecule type" value="Genomic_DNA"/>
</dbReference>
<dbReference type="PANTHER" id="PTHR36842">
    <property type="entry name" value="PROTEIN TOLB HOMOLOG"/>
    <property type="match status" value="1"/>
</dbReference>
<proteinExistence type="inferred from homology"/>
<evidence type="ECO:0000256" key="3">
    <source>
        <dbReference type="ARBA" id="ARBA00023136"/>
    </source>
</evidence>
<organism evidence="7 8">
    <name type="scientific">Candidatus Desantisbacteria bacterium CG23_combo_of_CG06-09_8_20_14_all_40_23</name>
    <dbReference type="NCBI Taxonomy" id="1974550"/>
    <lineage>
        <taxon>Bacteria</taxon>
        <taxon>Candidatus Desantisiibacteriota</taxon>
    </lineage>
</organism>
<keyword evidence="4" id="KW-0732">Signal</keyword>
<feature type="domain" description="Peptidase MA-like" evidence="6">
    <location>
        <begin position="73"/>
        <end position="275"/>
    </location>
</feature>
<dbReference type="GO" id="GO:0019867">
    <property type="term" value="C:outer membrane"/>
    <property type="evidence" value="ECO:0007669"/>
    <property type="project" value="InterPro"/>
</dbReference>
<accession>A0A2H0AAM3</accession>
<dbReference type="InterPro" id="IPR000184">
    <property type="entry name" value="Bac_surfAg_D15"/>
</dbReference>
<dbReference type="Proteomes" id="UP000231067">
    <property type="component" value="Unassembled WGS sequence"/>
</dbReference>
<dbReference type="InterPro" id="IPR011042">
    <property type="entry name" value="6-blade_b-propeller_TolB-like"/>
</dbReference>
<feature type="domain" description="Bacterial surface antigen (D15)" evidence="5">
    <location>
        <begin position="696"/>
        <end position="963"/>
    </location>
</feature>
<feature type="signal peptide" evidence="4">
    <location>
        <begin position="1"/>
        <end position="27"/>
    </location>
</feature>
<dbReference type="Pfam" id="PF07676">
    <property type="entry name" value="PD40"/>
    <property type="match status" value="1"/>
</dbReference>
<feature type="chain" id="PRO_5013580764" description="Bacterial surface antigen (D15) domain-containing protein" evidence="4">
    <location>
        <begin position="28"/>
        <end position="963"/>
    </location>
</feature>
<evidence type="ECO:0000259" key="6">
    <source>
        <dbReference type="Pfam" id="PF13485"/>
    </source>
</evidence>
<dbReference type="Gene3D" id="2.120.10.30">
    <property type="entry name" value="TolB, C-terminal domain"/>
    <property type="match status" value="1"/>
</dbReference>
<evidence type="ECO:0000256" key="4">
    <source>
        <dbReference type="SAM" id="SignalP"/>
    </source>
</evidence>
<evidence type="ECO:0000313" key="7">
    <source>
        <dbReference type="EMBL" id="PIP42457.1"/>
    </source>
</evidence>
<dbReference type="AlphaFoldDB" id="A0A2H0AAM3"/>
<dbReference type="Pfam" id="PF13485">
    <property type="entry name" value="Peptidase_MA_2"/>
    <property type="match status" value="1"/>
</dbReference>
<comment type="subcellular location">
    <subcellularLocation>
        <location evidence="1">Membrane</location>
    </subcellularLocation>
</comment>
<evidence type="ECO:0000313" key="8">
    <source>
        <dbReference type="Proteomes" id="UP000231067"/>
    </source>
</evidence>
<gene>
    <name evidence="7" type="ORF">COX18_00260</name>
</gene>
<name>A0A2H0AAM3_9BACT</name>
<evidence type="ECO:0008006" key="9">
    <source>
        <dbReference type="Google" id="ProtNLM"/>
    </source>
</evidence>
<dbReference type="Pfam" id="PF01103">
    <property type="entry name" value="Omp85"/>
    <property type="match status" value="1"/>
</dbReference>